<dbReference type="AlphaFoldDB" id="A0A8S3W6Z4"/>
<dbReference type="PANTHER" id="PTHR13014">
    <property type="entry name" value="MITOCHONDRIAL 28S RIBOSOMAL PROTEIN S30/P52 PRO-APOTOTIC PROTEIN"/>
    <property type="match status" value="1"/>
</dbReference>
<dbReference type="EMBL" id="CAJQZP010000178">
    <property type="protein sequence ID" value="CAG4944102.1"/>
    <property type="molecule type" value="Genomic_DNA"/>
</dbReference>
<dbReference type="GO" id="GO:0006412">
    <property type="term" value="P:translation"/>
    <property type="evidence" value="ECO:0007669"/>
    <property type="project" value="InterPro"/>
</dbReference>
<dbReference type="Pfam" id="PF07147">
    <property type="entry name" value="PDCD9"/>
    <property type="match status" value="1"/>
</dbReference>
<keyword evidence="2" id="KW-0689">Ribosomal protein</keyword>
<dbReference type="InterPro" id="IPR010793">
    <property type="entry name" value="Ribosomal_mL37/mL65"/>
</dbReference>
<organism evidence="5 6">
    <name type="scientific">Parnassius apollo</name>
    <name type="common">Apollo butterfly</name>
    <name type="synonym">Papilio apollo</name>
    <dbReference type="NCBI Taxonomy" id="110799"/>
    <lineage>
        <taxon>Eukaryota</taxon>
        <taxon>Metazoa</taxon>
        <taxon>Ecdysozoa</taxon>
        <taxon>Arthropoda</taxon>
        <taxon>Hexapoda</taxon>
        <taxon>Insecta</taxon>
        <taxon>Pterygota</taxon>
        <taxon>Neoptera</taxon>
        <taxon>Endopterygota</taxon>
        <taxon>Lepidoptera</taxon>
        <taxon>Glossata</taxon>
        <taxon>Ditrysia</taxon>
        <taxon>Papilionoidea</taxon>
        <taxon>Papilionidae</taxon>
        <taxon>Parnassiinae</taxon>
        <taxon>Parnassini</taxon>
        <taxon>Parnassius</taxon>
        <taxon>Parnassius</taxon>
    </lineage>
</organism>
<evidence type="ECO:0000256" key="1">
    <source>
        <dbReference type="ARBA" id="ARBA00004173"/>
    </source>
</evidence>
<proteinExistence type="predicted"/>
<gene>
    <name evidence="5" type="ORF">PAPOLLO_LOCUS2825</name>
</gene>
<comment type="caution">
    <text evidence="5">The sequence shown here is derived from an EMBL/GenBank/DDBJ whole genome shotgun (WGS) entry which is preliminary data.</text>
</comment>
<evidence type="ECO:0000256" key="3">
    <source>
        <dbReference type="ARBA" id="ARBA00023128"/>
    </source>
</evidence>
<keyword evidence="3" id="KW-0496">Mitochondrion</keyword>
<dbReference type="InterPro" id="IPR039982">
    <property type="entry name" value="Ribosomal_mL65"/>
</dbReference>
<reference evidence="5" key="1">
    <citation type="submission" date="2021-04" db="EMBL/GenBank/DDBJ databases">
        <authorList>
            <person name="Tunstrom K."/>
        </authorList>
    </citation>
    <scope>NUCLEOTIDE SEQUENCE</scope>
</reference>
<dbReference type="PANTHER" id="PTHR13014:SF3">
    <property type="entry name" value="LARGE RIBOSOMAL SUBUNIT PROTEIN ML65"/>
    <property type="match status" value="1"/>
</dbReference>
<name>A0A8S3W6Z4_PARAO</name>
<evidence type="ECO:0000313" key="5">
    <source>
        <dbReference type="EMBL" id="CAG4944102.1"/>
    </source>
</evidence>
<sequence>MHLIKFNRNLQKFKLWTKRRYSHALLTDENEYTDTPEYPPILDMSLQGRKLRERQSVYEKIRKLNTVEEKQIALNMPRYYGWKCVMLNEDKVPYNALPLVKCYTRTHFIPSSALPDVYSETASLADLVVKQTKSLIEDIIILESEYVKHNNVTEQEKPEEQQKEDMITKNIVKQINRIICNKLSDKASHILSSQTDYEPRHEAFWFVGGLDVPHTVRNIRKKHKWLHDRLEEPIDRPVQYIGTPLLTLRSNLPLKPILPYDEATNPDFKVPKFSFVPESVGYHTQHRHGTNIPGFWTGDYDEFGLLSYHGRGHISVRNPSFGLEDNVEALHSQALKASFGWLLGQANYQGFTTYNDITYPLVTQTIITNGKLWSFYVYQMNTIAMHNEQMDENPKHNICFGTMPLQLYDTIENDQVKGLNEEVLKMLVQLYLNAPAERDHELKPYLGKEEQIIADIEDDEKRCWLESRYKHLVSNRPKHYLMPEIYLWERIYKIKHNTRFFEAKRRFFERDINPYKRRLDEHLPPYIPKVLRPYPRCRKKFENTYYPKV</sequence>
<evidence type="ECO:0000256" key="4">
    <source>
        <dbReference type="ARBA" id="ARBA00023274"/>
    </source>
</evidence>
<accession>A0A8S3W6Z4</accession>
<keyword evidence="6" id="KW-1185">Reference proteome</keyword>
<dbReference type="OrthoDB" id="6041973at2759"/>
<evidence type="ECO:0000256" key="2">
    <source>
        <dbReference type="ARBA" id="ARBA00022980"/>
    </source>
</evidence>
<dbReference type="GO" id="GO:0003735">
    <property type="term" value="F:structural constituent of ribosome"/>
    <property type="evidence" value="ECO:0007669"/>
    <property type="project" value="InterPro"/>
</dbReference>
<dbReference type="Proteomes" id="UP000691718">
    <property type="component" value="Unassembled WGS sequence"/>
</dbReference>
<keyword evidence="4" id="KW-0687">Ribonucleoprotein</keyword>
<evidence type="ECO:0000313" key="6">
    <source>
        <dbReference type="Proteomes" id="UP000691718"/>
    </source>
</evidence>
<dbReference type="GO" id="GO:0005762">
    <property type="term" value="C:mitochondrial large ribosomal subunit"/>
    <property type="evidence" value="ECO:0007669"/>
    <property type="project" value="TreeGrafter"/>
</dbReference>
<comment type="subcellular location">
    <subcellularLocation>
        <location evidence="1">Mitochondrion</location>
    </subcellularLocation>
</comment>
<protein>
    <submittedName>
        <fullName evidence="5">(apollo) hypothetical protein</fullName>
    </submittedName>
</protein>